<name>A0A9D4P8V1_DERFA</name>
<evidence type="ECO:0000313" key="2">
    <source>
        <dbReference type="EMBL" id="KAH7646021.1"/>
    </source>
</evidence>
<keyword evidence="1" id="KW-0732">Signal</keyword>
<protein>
    <submittedName>
        <fullName evidence="2">Uncharacterized protein</fullName>
    </submittedName>
</protein>
<feature type="chain" id="PRO_5039403382" evidence="1">
    <location>
        <begin position="24"/>
        <end position="265"/>
    </location>
</feature>
<feature type="signal peptide" evidence="1">
    <location>
        <begin position="1"/>
        <end position="23"/>
    </location>
</feature>
<gene>
    <name evidence="2" type="ORF">HUG17_1559</name>
</gene>
<evidence type="ECO:0000256" key="1">
    <source>
        <dbReference type="SAM" id="SignalP"/>
    </source>
</evidence>
<dbReference type="Proteomes" id="UP000828236">
    <property type="component" value="Unassembled WGS sequence"/>
</dbReference>
<accession>A0A9D4P8V1</accession>
<reference evidence="2" key="1">
    <citation type="submission" date="2020-06" db="EMBL/GenBank/DDBJ databases">
        <authorList>
            <person name="Ji K."/>
            <person name="Li J."/>
        </authorList>
    </citation>
    <scope>NUCLEOTIDE SEQUENCE</scope>
    <source>
        <strain evidence="2">JKM2019</strain>
        <tissue evidence="2">Whole body</tissue>
    </source>
</reference>
<dbReference type="AlphaFoldDB" id="A0A9D4P8V1"/>
<proteinExistence type="predicted"/>
<reference evidence="2" key="2">
    <citation type="journal article" date="2021" name="World Allergy Organ. J.">
        <title>Chromosome-level assembly of Dermatophagoides farinae genome and transcriptome reveals two novel allergens Der f 37 and Der f 39.</title>
        <authorList>
            <person name="Chen J."/>
            <person name="Cai Z."/>
            <person name="Fan D."/>
            <person name="Hu J."/>
            <person name="Hou Y."/>
            <person name="He Y."/>
            <person name="Zhang Z."/>
            <person name="Zhao Z."/>
            <person name="Gao P."/>
            <person name="Hu W."/>
            <person name="Sun J."/>
            <person name="Li J."/>
            <person name="Ji K."/>
        </authorList>
    </citation>
    <scope>NUCLEOTIDE SEQUENCE</scope>
    <source>
        <strain evidence="2">JKM2019</strain>
    </source>
</reference>
<sequence length="265" mass="31800">MDLKNLFCIIFSTSIFFIGYCSADYEDLKTLSLKIGEMKCLNVPNISEFLWNYHSLKNQPNFGDNYDELQSLLAQTKVLYSALNDQISYYAQSEHQIQFSNQNYFNLMIYWHIRSIQCQSLYMVFKWIEQDLLRFREDHSSILREVFDDGQFQMKMSNYIEKHYLTDLEIFNQLDYDIFDFVRKAAKHVDKNSIINRLQKLHQLFDEINDGLTKDIISPAHDELYKNGLDFSMQSHVLISSTLGYYRWLTDFMRQFQETFQKHYP</sequence>
<dbReference type="EMBL" id="SDOV01000001">
    <property type="protein sequence ID" value="KAH7646021.1"/>
    <property type="molecule type" value="Genomic_DNA"/>
</dbReference>
<dbReference type="OrthoDB" id="6488534at2759"/>
<organism evidence="2">
    <name type="scientific">Dermatophagoides farinae</name>
    <name type="common">American house dust mite</name>
    <dbReference type="NCBI Taxonomy" id="6954"/>
    <lineage>
        <taxon>Eukaryota</taxon>
        <taxon>Metazoa</taxon>
        <taxon>Ecdysozoa</taxon>
        <taxon>Arthropoda</taxon>
        <taxon>Chelicerata</taxon>
        <taxon>Arachnida</taxon>
        <taxon>Acari</taxon>
        <taxon>Acariformes</taxon>
        <taxon>Sarcoptiformes</taxon>
        <taxon>Astigmata</taxon>
        <taxon>Psoroptidia</taxon>
        <taxon>Analgoidea</taxon>
        <taxon>Pyroglyphidae</taxon>
        <taxon>Dermatophagoidinae</taxon>
        <taxon>Dermatophagoides</taxon>
    </lineage>
</organism>
<comment type="caution">
    <text evidence="2">The sequence shown here is derived from an EMBL/GenBank/DDBJ whole genome shotgun (WGS) entry which is preliminary data.</text>
</comment>